<evidence type="ECO:0000256" key="10">
    <source>
        <dbReference type="ARBA" id="ARBA00022989"/>
    </source>
</evidence>
<reference evidence="15 16" key="1">
    <citation type="journal article" date="2024" name="Science">
        <title>Giant polyketide synthase enzymes in the biosynthesis of giant marine polyether toxins.</title>
        <authorList>
            <person name="Fallon T.R."/>
            <person name="Shende V.V."/>
            <person name="Wierzbicki I.H."/>
            <person name="Pendleton A.L."/>
            <person name="Watervoot N.F."/>
            <person name="Auber R.P."/>
            <person name="Gonzalez D.J."/>
            <person name="Wisecaver J.H."/>
            <person name="Moore B.S."/>
        </authorList>
    </citation>
    <scope>NUCLEOTIDE SEQUENCE [LARGE SCALE GENOMIC DNA]</scope>
    <source>
        <strain evidence="15 16">12B1</strain>
    </source>
</reference>
<evidence type="ECO:0000313" key="15">
    <source>
        <dbReference type="EMBL" id="KAL1503449.1"/>
    </source>
</evidence>
<gene>
    <name evidence="15" type="ORF">AB1Y20_011936</name>
</gene>
<keyword evidence="11" id="KW-0472">Membrane</keyword>
<keyword evidence="8" id="KW-0256">Endoplasmic reticulum</keyword>
<keyword evidence="6" id="KW-0808">Transferase</keyword>
<evidence type="ECO:0000256" key="11">
    <source>
        <dbReference type="ARBA" id="ARBA00023136"/>
    </source>
</evidence>
<keyword evidence="13" id="KW-0732">Signal</keyword>
<dbReference type="Gene3D" id="3.90.550.10">
    <property type="entry name" value="Spore Coat Polysaccharide Biosynthesis Protein SpsA, Chain A"/>
    <property type="match status" value="1"/>
</dbReference>
<dbReference type="InterPro" id="IPR029044">
    <property type="entry name" value="Nucleotide-diphossugar_trans"/>
</dbReference>
<evidence type="ECO:0000256" key="12">
    <source>
        <dbReference type="ARBA" id="ARBA00045097"/>
    </source>
</evidence>
<evidence type="ECO:0000256" key="1">
    <source>
        <dbReference type="ARBA" id="ARBA00004389"/>
    </source>
</evidence>
<comment type="caution">
    <text evidence="15">The sequence shown here is derived from an EMBL/GenBank/DDBJ whole genome shotgun (WGS) entry which is preliminary data.</text>
</comment>
<dbReference type="EMBL" id="JBGBPQ010000021">
    <property type="protein sequence ID" value="KAL1503449.1"/>
    <property type="molecule type" value="Genomic_DNA"/>
</dbReference>
<dbReference type="PANTHER" id="PTHR10859">
    <property type="entry name" value="GLYCOSYL TRANSFERASE"/>
    <property type="match status" value="1"/>
</dbReference>
<dbReference type="SUPFAM" id="SSF53448">
    <property type="entry name" value="Nucleotide-diphospho-sugar transferases"/>
    <property type="match status" value="1"/>
</dbReference>
<dbReference type="InterPro" id="IPR001173">
    <property type="entry name" value="Glyco_trans_2-like"/>
</dbReference>
<dbReference type="EC" id="2.4.1.117" evidence="4"/>
<accession>A0AB34IP33</accession>
<keyword evidence="10" id="KW-1133">Transmembrane helix</keyword>
<feature type="signal peptide" evidence="13">
    <location>
        <begin position="1"/>
        <end position="17"/>
    </location>
</feature>
<evidence type="ECO:0000313" key="16">
    <source>
        <dbReference type="Proteomes" id="UP001515480"/>
    </source>
</evidence>
<comment type="pathway">
    <text evidence="2">Protein modification; protein glycosylation.</text>
</comment>
<evidence type="ECO:0000256" key="5">
    <source>
        <dbReference type="ARBA" id="ARBA00022676"/>
    </source>
</evidence>
<comment type="subcellular location">
    <subcellularLocation>
        <location evidence="1">Endoplasmic reticulum membrane</location>
        <topology evidence="1">Single-pass membrane protein</topology>
    </subcellularLocation>
</comment>
<evidence type="ECO:0000259" key="14">
    <source>
        <dbReference type="Pfam" id="PF00535"/>
    </source>
</evidence>
<evidence type="ECO:0000256" key="8">
    <source>
        <dbReference type="ARBA" id="ARBA00022824"/>
    </source>
</evidence>
<dbReference type="PANTHER" id="PTHR10859:SF91">
    <property type="entry name" value="DOLICHYL-PHOSPHATE BETA-GLUCOSYLTRANSFERASE"/>
    <property type="match status" value="1"/>
</dbReference>
<protein>
    <recommendedName>
        <fullName evidence="4">dolichyl-phosphate beta-glucosyltransferase</fullName>
        <ecNumber evidence="4">2.4.1.117</ecNumber>
    </recommendedName>
</protein>
<sequence>MLVCLALSVVLPSYNEARRLPATLDATLAYLQQHRPAPLDWELIVVDDGSTDDTAAAVTSLGLSAQLRLLRTPRNRGKGAALAAGVLAARGAHVLLMDADGATPISALPRLEAARADVAVGARPSGGRPWRRELQARGFRLAARAALPAAGAPQDTQCGFKLLTRHAARECFSRLHLQRWAYDVELLYVALQLGLTVTSVPVPWADIPGSKIRWYTPLTMLVDVLRVAILYRCGIWSVDDHSNLAHQPTSGGEDEASFVEIFI</sequence>
<evidence type="ECO:0000256" key="13">
    <source>
        <dbReference type="SAM" id="SignalP"/>
    </source>
</evidence>
<dbReference type="Pfam" id="PF00535">
    <property type="entry name" value="Glycos_transf_2"/>
    <property type="match status" value="1"/>
</dbReference>
<evidence type="ECO:0000256" key="9">
    <source>
        <dbReference type="ARBA" id="ARBA00022968"/>
    </source>
</evidence>
<keyword evidence="9" id="KW-0735">Signal-anchor</keyword>
<proteinExistence type="inferred from homology"/>
<keyword evidence="5" id="KW-0328">Glycosyltransferase</keyword>
<evidence type="ECO:0000256" key="6">
    <source>
        <dbReference type="ARBA" id="ARBA00022679"/>
    </source>
</evidence>
<evidence type="ECO:0000256" key="3">
    <source>
        <dbReference type="ARBA" id="ARBA00006739"/>
    </source>
</evidence>
<name>A0AB34IP33_PRYPA</name>
<comment type="similarity">
    <text evidence="3">Belongs to the glycosyltransferase 2 family.</text>
</comment>
<dbReference type="Proteomes" id="UP001515480">
    <property type="component" value="Unassembled WGS sequence"/>
</dbReference>
<dbReference type="CDD" id="cd04188">
    <property type="entry name" value="DPG_synthase"/>
    <property type="match status" value="1"/>
</dbReference>
<evidence type="ECO:0000256" key="4">
    <source>
        <dbReference type="ARBA" id="ARBA00012583"/>
    </source>
</evidence>
<dbReference type="GO" id="GO:0004581">
    <property type="term" value="F:dolichyl-phosphate beta-glucosyltransferase activity"/>
    <property type="evidence" value="ECO:0007669"/>
    <property type="project" value="UniProtKB-EC"/>
</dbReference>
<evidence type="ECO:0000256" key="7">
    <source>
        <dbReference type="ARBA" id="ARBA00022692"/>
    </source>
</evidence>
<feature type="domain" description="Glycosyltransferase 2-like" evidence="14">
    <location>
        <begin position="8"/>
        <end position="138"/>
    </location>
</feature>
<feature type="chain" id="PRO_5044212263" description="dolichyl-phosphate beta-glucosyltransferase" evidence="13">
    <location>
        <begin position="18"/>
        <end position="263"/>
    </location>
</feature>
<dbReference type="InterPro" id="IPR035518">
    <property type="entry name" value="DPG_synthase"/>
</dbReference>
<dbReference type="AlphaFoldDB" id="A0AB34IP33"/>
<comment type="catalytic activity">
    <reaction evidence="12">
        <text>a di-trans,poly-cis-dolichyl phosphate + UDP-alpha-D-glucose = a di-trans,poly-cis-dolichyl beta-D-glucosyl phosphate + UDP</text>
        <dbReference type="Rhea" id="RHEA:15401"/>
        <dbReference type="Rhea" id="RHEA-COMP:19498"/>
        <dbReference type="Rhea" id="RHEA-COMP:19502"/>
        <dbReference type="ChEBI" id="CHEBI:57525"/>
        <dbReference type="ChEBI" id="CHEBI:57683"/>
        <dbReference type="ChEBI" id="CHEBI:58223"/>
        <dbReference type="ChEBI" id="CHEBI:58885"/>
        <dbReference type="EC" id="2.4.1.117"/>
    </reaction>
    <physiologicalReaction direction="left-to-right" evidence="12">
        <dbReference type="Rhea" id="RHEA:15402"/>
    </physiologicalReaction>
</comment>
<dbReference type="GO" id="GO:0006487">
    <property type="term" value="P:protein N-linked glycosylation"/>
    <property type="evidence" value="ECO:0007669"/>
    <property type="project" value="TreeGrafter"/>
</dbReference>
<keyword evidence="7" id="KW-0812">Transmembrane</keyword>
<dbReference type="GO" id="GO:0005789">
    <property type="term" value="C:endoplasmic reticulum membrane"/>
    <property type="evidence" value="ECO:0007669"/>
    <property type="project" value="UniProtKB-SubCell"/>
</dbReference>
<keyword evidence="16" id="KW-1185">Reference proteome</keyword>
<evidence type="ECO:0000256" key="2">
    <source>
        <dbReference type="ARBA" id="ARBA00004922"/>
    </source>
</evidence>
<organism evidence="15 16">
    <name type="scientific">Prymnesium parvum</name>
    <name type="common">Toxic golden alga</name>
    <dbReference type="NCBI Taxonomy" id="97485"/>
    <lineage>
        <taxon>Eukaryota</taxon>
        <taxon>Haptista</taxon>
        <taxon>Haptophyta</taxon>
        <taxon>Prymnesiophyceae</taxon>
        <taxon>Prymnesiales</taxon>
        <taxon>Prymnesiaceae</taxon>
        <taxon>Prymnesium</taxon>
    </lineage>
</organism>